<dbReference type="EMBL" id="JAABOO010000001">
    <property type="protein sequence ID" value="NER13005.1"/>
    <property type="molecule type" value="Genomic_DNA"/>
</dbReference>
<feature type="compositionally biased region" description="Basic and acidic residues" evidence="1">
    <location>
        <begin position="84"/>
        <end position="94"/>
    </location>
</feature>
<protein>
    <submittedName>
        <fullName evidence="3">Outer membrane beta-barrel protein</fullName>
    </submittedName>
</protein>
<proteinExistence type="predicted"/>
<feature type="compositionally biased region" description="Basic and acidic residues" evidence="1">
    <location>
        <begin position="139"/>
        <end position="157"/>
    </location>
</feature>
<evidence type="ECO:0000256" key="1">
    <source>
        <dbReference type="SAM" id="MobiDB-lite"/>
    </source>
</evidence>
<keyword evidence="2" id="KW-0812">Transmembrane</keyword>
<gene>
    <name evidence="3" type="ORF">GWK08_06110</name>
</gene>
<dbReference type="RefSeq" id="WP_163606008.1">
    <property type="nucleotide sequence ID" value="NZ_JAABOO010000001.1"/>
</dbReference>
<reference evidence="3 4" key="1">
    <citation type="submission" date="2020-01" db="EMBL/GenBank/DDBJ databases">
        <title>Leptobacterium flavescens.</title>
        <authorList>
            <person name="Wang G."/>
        </authorList>
    </citation>
    <scope>NUCLEOTIDE SEQUENCE [LARGE SCALE GENOMIC DNA]</scope>
    <source>
        <strain evidence="3 4">KCTC 22160</strain>
    </source>
</reference>
<feature type="compositionally biased region" description="Basic residues" evidence="1">
    <location>
        <begin position="194"/>
        <end position="203"/>
    </location>
</feature>
<evidence type="ECO:0000313" key="3">
    <source>
        <dbReference type="EMBL" id="NER13005.1"/>
    </source>
</evidence>
<keyword evidence="4" id="KW-1185">Reference proteome</keyword>
<dbReference type="AlphaFoldDB" id="A0A6P0UI85"/>
<feature type="compositionally biased region" description="Basic and acidic residues" evidence="1">
    <location>
        <begin position="101"/>
        <end position="118"/>
    </location>
</feature>
<name>A0A6P0UI85_9FLAO</name>
<organism evidence="3 4">
    <name type="scientific">Leptobacterium flavescens</name>
    <dbReference type="NCBI Taxonomy" id="472055"/>
    <lineage>
        <taxon>Bacteria</taxon>
        <taxon>Pseudomonadati</taxon>
        <taxon>Bacteroidota</taxon>
        <taxon>Flavobacteriia</taxon>
        <taxon>Flavobacteriales</taxon>
        <taxon>Flavobacteriaceae</taxon>
        <taxon>Leptobacterium</taxon>
    </lineage>
</organism>
<keyword evidence="2" id="KW-0472">Membrane</keyword>
<accession>A0A6P0UI85</accession>
<sequence>MKGGKKDIGRAVKERLSDVHLSPKESVWDNIEKELDKKRKRRFLIWLFPAAGLLIFLAVFALWPEEQIPSQEGEPINTEHISSEEMQSIREKTTPADSDIVTDKDSPEESIMADKDPAAKNPQLISSSENRRTTGRSLSSKDRNAHKDDNSFKRDENPDTNATTDTQETAKKQKLTVVETEEKDSLVEKTPVKPGKKKRKPVAKAKEDVKKEEEKEEKFHITFYAAPTVLNPLTKRSILHENLDNNSQQNEIALSYGGYLKFNLSNKFGLRFGAGLLNLKTTTNNVAVLNEGGTPADILGLSISAVPGRNNAEIANFFNGNPVDLRQEIAYLEIPVEFYYLLINKKIKLDAIGGFGLLFLTENSIYAEGANGSLLLGEADNLSKASVSINLGVGLHYDISERIRFNLEPIFKYQIKARDNSPNTANLYSFGIYTGFSFKF</sequence>
<dbReference type="Proteomes" id="UP000468581">
    <property type="component" value="Unassembled WGS sequence"/>
</dbReference>
<comment type="caution">
    <text evidence="3">The sequence shown here is derived from an EMBL/GenBank/DDBJ whole genome shotgun (WGS) entry which is preliminary data.</text>
</comment>
<evidence type="ECO:0000313" key="4">
    <source>
        <dbReference type="Proteomes" id="UP000468581"/>
    </source>
</evidence>
<feature type="transmembrane region" description="Helical" evidence="2">
    <location>
        <begin position="43"/>
        <end position="63"/>
    </location>
</feature>
<feature type="region of interest" description="Disordered" evidence="1">
    <location>
        <begin position="84"/>
        <end position="212"/>
    </location>
</feature>
<dbReference type="InterPro" id="IPR011250">
    <property type="entry name" value="OMP/PagP_B-barrel"/>
</dbReference>
<keyword evidence="2" id="KW-1133">Transmembrane helix</keyword>
<evidence type="ECO:0000256" key="2">
    <source>
        <dbReference type="SAM" id="Phobius"/>
    </source>
</evidence>
<dbReference type="SUPFAM" id="SSF56925">
    <property type="entry name" value="OMPA-like"/>
    <property type="match status" value="1"/>
</dbReference>